<name>A0AA40E6H9_9PEZI</name>
<dbReference type="EMBL" id="JAUIRO010000002">
    <property type="protein sequence ID" value="KAK0728810.1"/>
    <property type="molecule type" value="Genomic_DNA"/>
</dbReference>
<reference evidence="1" key="1">
    <citation type="submission" date="2023-06" db="EMBL/GenBank/DDBJ databases">
        <title>Genome-scale phylogeny and comparative genomics of the fungal order Sordariales.</title>
        <authorList>
            <consortium name="Lawrence Berkeley National Laboratory"/>
            <person name="Hensen N."/>
            <person name="Bonometti L."/>
            <person name="Westerberg I."/>
            <person name="Brannstrom I.O."/>
            <person name="Guillou S."/>
            <person name="Cros-Aarteil S."/>
            <person name="Calhoun S."/>
            <person name="Haridas S."/>
            <person name="Kuo A."/>
            <person name="Mondo S."/>
            <person name="Pangilinan J."/>
            <person name="Riley R."/>
            <person name="LaButti K."/>
            <person name="Andreopoulos B."/>
            <person name="Lipzen A."/>
            <person name="Chen C."/>
            <person name="Yanf M."/>
            <person name="Daum C."/>
            <person name="Ng V."/>
            <person name="Clum A."/>
            <person name="Steindorff A."/>
            <person name="Ohm R."/>
            <person name="Martin F."/>
            <person name="Silar P."/>
            <person name="Natvig D."/>
            <person name="Lalanne C."/>
            <person name="Gautier V."/>
            <person name="Ament-velasquez S.L."/>
            <person name="Kruys A."/>
            <person name="Hutchinson M.I."/>
            <person name="Powell A.J."/>
            <person name="Barry K."/>
            <person name="Miller A.N."/>
            <person name="Grigoriev I.V."/>
            <person name="Debuchy R."/>
            <person name="Gladieux P."/>
            <person name="Thoren M.H."/>
            <person name="Johannesson H."/>
        </authorList>
    </citation>
    <scope>NUCLEOTIDE SEQUENCE</scope>
    <source>
        <strain evidence="1">SMH2392-1A</strain>
    </source>
</reference>
<sequence>MANFSRHKFTFWSGRLPALAGLVQHYQAATGDTPILGMWQRSLILDVFWRRSPSRALDITMQHFTLEIRNPGHPDAATPELQIVAWYVFDAPEKGAAALRAAGVAFLLLEQVTYD</sequence>
<accession>A0AA40E6H9</accession>
<dbReference type="AlphaFoldDB" id="A0AA40E6H9"/>
<proteinExistence type="predicted"/>
<evidence type="ECO:0000313" key="2">
    <source>
        <dbReference type="Proteomes" id="UP001172101"/>
    </source>
</evidence>
<gene>
    <name evidence="1" type="ORF">B0T26DRAFT_869776</name>
</gene>
<comment type="caution">
    <text evidence="1">The sequence shown here is derived from an EMBL/GenBank/DDBJ whole genome shotgun (WGS) entry which is preliminary data.</text>
</comment>
<evidence type="ECO:0000313" key="1">
    <source>
        <dbReference type="EMBL" id="KAK0728810.1"/>
    </source>
</evidence>
<keyword evidence="2" id="KW-1185">Reference proteome</keyword>
<organism evidence="1 2">
    <name type="scientific">Lasiosphaeria miniovina</name>
    <dbReference type="NCBI Taxonomy" id="1954250"/>
    <lineage>
        <taxon>Eukaryota</taxon>
        <taxon>Fungi</taxon>
        <taxon>Dikarya</taxon>
        <taxon>Ascomycota</taxon>
        <taxon>Pezizomycotina</taxon>
        <taxon>Sordariomycetes</taxon>
        <taxon>Sordariomycetidae</taxon>
        <taxon>Sordariales</taxon>
        <taxon>Lasiosphaeriaceae</taxon>
        <taxon>Lasiosphaeria</taxon>
    </lineage>
</organism>
<protein>
    <submittedName>
        <fullName evidence="1">Uncharacterized protein</fullName>
    </submittedName>
</protein>
<dbReference type="GeneID" id="85331165"/>
<dbReference type="RefSeq" id="XP_060301665.1">
    <property type="nucleotide sequence ID" value="XM_060447895.1"/>
</dbReference>
<dbReference type="Proteomes" id="UP001172101">
    <property type="component" value="Unassembled WGS sequence"/>
</dbReference>